<keyword evidence="2" id="KW-1185">Reference proteome</keyword>
<proteinExistence type="predicted"/>
<evidence type="ECO:0000313" key="2">
    <source>
        <dbReference type="Proteomes" id="UP000289278"/>
    </source>
</evidence>
<dbReference type="EMBL" id="MK450421">
    <property type="protein sequence ID" value="QAX93293.1"/>
    <property type="molecule type" value="Genomic_DNA"/>
</dbReference>
<gene>
    <name evidence="1" type="primary">37</name>
    <name evidence="1" type="ORF">SEA_VASH_37</name>
</gene>
<reference evidence="1 2" key="1">
    <citation type="submission" date="2019-01" db="EMBL/GenBank/DDBJ databases">
        <authorList>
            <person name="Terrell S.O."/>
            <person name="Kelly J.L."/>
            <person name="Nayek S."/>
            <person name="Klug H.M."/>
            <person name="Layton S.R."/>
            <person name="Kim T."/>
            <person name="Hughes L.E."/>
            <person name="Garlena R.A."/>
            <person name="Russell D.A."/>
            <person name="Pope W.H."/>
            <person name="Jacobs-Sera D."/>
            <person name="Hatfull G.F."/>
        </authorList>
    </citation>
    <scope>NUCLEOTIDE SEQUENCE [LARGE SCALE GENOMIC DNA]</scope>
</reference>
<accession>A0A411AYV1</accession>
<name>A0A411AYV1_9CAUD</name>
<dbReference type="Proteomes" id="UP000289278">
    <property type="component" value="Segment"/>
</dbReference>
<sequence>MIVWRVGHKTALDSGFPSGPYTCTGMGEEDTSRVWGMAGEHSNSTHPSPYADPALSGIRSYERCGFNSREALNTWFDGWTDALDESGFEVWTYDVPDWAVRVGAHGQVVFDANEAREIRRGRFEHEQLSLFA</sequence>
<dbReference type="GeneID" id="55011283"/>
<evidence type="ECO:0000313" key="1">
    <source>
        <dbReference type="EMBL" id="QAX93293.1"/>
    </source>
</evidence>
<dbReference type="KEGG" id="vg:55011283"/>
<organism evidence="1 2">
    <name type="scientific">Streptomyces phage Vash</name>
    <dbReference type="NCBI Taxonomy" id="2510568"/>
    <lineage>
        <taxon>Viruses</taxon>
        <taxon>Duplodnaviria</taxon>
        <taxon>Heunggongvirae</taxon>
        <taxon>Uroviricota</taxon>
        <taxon>Caudoviricetes</taxon>
        <taxon>Colingsworthviridae</taxon>
        <taxon>Vashvirus</taxon>
        <taxon>Vashvirus vash</taxon>
    </lineage>
</organism>
<protein>
    <submittedName>
        <fullName evidence="1">Uncharacterized protein</fullName>
    </submittedName>
</protein>
<dbReference type="RefSeq" id="YP_009819862.1">
    <property type="nucleotide sequence ID" value="NC_048154.1"/>
</dbReference>